<accession>A0AAD1AGX7</accession>
<dbReference type="KEGG" id="ria:C7V51_14135"/>
<dbReference type="AlphaFoldDB" id="A0AAD1AGX7"/>
<sequence>MLEEEFGLSIRHLAAQTGHLGAGDTIANLSESEKDDDNDSVRLFLSVGAGFTLTLIAAESVQ</sequence>
<proteinExistence type="predicted"/>
<dbReference type="Proteomes" id="UP000283946">
    <property type="component" value="Chromosome"/>
</dbReference>
<evidence type="ECO:0000313" key="2">
    <source>
        <dbReference type="Proteomes" id="UP000283946"/>
    </source>
</evidence>
<name>A0AAD1AGX7_9MICO</name>
<evidence type="ECO:0008006" key="3">
    <source>
        <dbReference type="Google" id="ProtNLM"/>
    </source>
</evidence>
<reference evidence="1 2" key="1">
    <citation type="submission" date="2018-03" db="EMBL/GenBank/DDBJ databases">
        <title>Bacteriophage NCPPB3778 and a type I-E CRISPR drive the evolution of the US Biological Select Agent, Rathayibacter toxicus.</title>
        <authorList>
            <person name="Davis E.W.II."/>
            <person name="Tabima J.F."/>
            <person name="Weisberg A.J."/>
            <person name="Dantas Lopes L."/>
            <person name="Wiseman M.S."/>
            <person name="Wiseman M.S."/>
            <person name="Pupko T."/>
            <person name="Belcher M.S."/>
            <person name="Sechler A.J."/>
            <person name="Tancos M.A."/>
            <person name="Schroeder B.K."/>
            <person name="Murray T.D."/>
            <person name="Luster D.G."/>
            <person name="Schneider W.L."/>
            <person name="Rogers E."/>
            <person name="Andreote F.D."/>
            <person name="Grunwald N.J."/>
            <person name="Putnam M.L."/>
            <person name="Chang J.H."/>
        </authorList>
    </citation>
    <scope>NUCLEOTIDE SEQUENCE [LARGE SCALE GENOMIC DNA]</scope>
    <source>
        <strain evidence="1 2">NCCPB 2253</strain>
    </source>
</reference>
<gene>
    <name evidence="1" type="ORF">C7V51_14135</name>
</gene>
<evidence type="ECO:0000313" key="1">
    <source>
        <dbReference type="EMBL" id="AZZ56885.1"/>
    </source>
</evidence>
<dbReference type="EMBL" id="CP028130">
    <property type="protein sequence ID" value="AZZ56885.1"/>
    <property type="molecule type" value="Genomic_DNA"/>
</dbReference>
<protein>
    <recommendedName>
        <fullName evidence="3">Beta-ketoacyl-[acyl-carrier-protein] synthase III C-terminal domain-containing protein</fullName>
    </recommendedName>
</protein>
<organism evidence="1 2">
    <name type="scientific">Rathayibacter iranicus</name>
    <dbReference type="NCBI Taxonomy" id="59737"/>
    <lineage>
        <taxon>Bacteria</taxon>
        <taxon>Bacillati</taxon>
        <taxon>Actinomycetota</taxon>
        <taxon>Actinomycetes</taxon>
        <taxon>Micrococcales</taxon>
        <taxon>Microbacteriaceae</taxon>
        <taxon>Rathayibacter</taxon>
    </lineage>
</organism>